<reference evidence="4" key="1">
    <citation type="journal article" date="2020" name="Stud. Mycol.">
        <title>101 Dothideomycetes genomes: a test case for predicting lifestyles and emergence of pathogens.</title>
        <authorList>
            <person name="Haridas S."/>
            <person name="Albert R."/>
            <person name="Binder M."/>
            <person name="Bloem J."/>
            <person name="Labutti K."/>
            <person name="Salamov A."/>
            <person name="Andreopoulos B."/>
            <person name="Baker S."/>
            <person name="Barry K."/>
            <person name="Bills G."/>
            <person name="Bluhm B."/>
            <person name="Cannon C."/>
            <person name="Castanera R."/>
            <person name="Culley D."/>
            <person name="Daum C."/>
            <person name="Ezra D."/>
            <person name="Gonzalez J."/>
            <person name="Henrissat B."/>
            <person name="Kuo A."/>
            <person name="Liang C."/>
            <person name="Lipzen A."/>
            <person name="Lutzoni F."/>
            <person name="Magnuson J."/>
            <person name="Mondo S."/>
            <person name="Nolan M."/>
            <person name="Ohm R."/>
            <person name="Pangilinan J."/>
            <person name="Park H.-J."/>
            <person name="Ramirez L."/>
            <person name="Alfaro M."/>
            <person name="Sun H."/>
            <person name="Tritt A."/>
            <person name="Yoshinaga Y."/>
            <person name="Zwiers L.-H."/>
            <person name="Turgeon B."/>
            <person name="Goodwin S."/>
            <person name="Spatafora J."/>
            <person name="Crous P."/>
            <person name="Grigoriev I."/>
        </authorList>
    </citation>
    <scope>NUCLEOTIDE SEQUENCE</scope>
    <source>
        <strain evidence="4">CBS 260.36</strain>
    </source>
</reference>
<proteinExistence type="predicted"/>
<evidence type="ECO:0000313" key="4">
    <source>
        <dbReference type="EMBL" id="KAF2154871.1"/>
    </source>
</evidence>
<gene>
    <name evidence="4" type="ORF">K461DRAFT_222965</name>
</gene>
<keyword evidence="5" id="KW-1185">Reference proteome</keyword>
<dbReference type="AlphaFoldDB" id="A0A9P4MPP7"/>
<evidence type="ECO:0000256" key="2">
    <source>
        <dbReference type="SAM" id="MobiDB-lite"/>
    </source>
</evidence>
<accession>A0A9P4MPP7</accession>
<comment type="caution">
    <text evidence="4">The sequence shown here is derived from an EMBL/GenBank/DDBJ whole genome shotgun (WGS) entry which is preliminary data.</text>
</comment>
<dbReference type="GO" id="GO:0070628">
    <property type="term" value="F:proteasome binding"/>
    <property type="evidence" value="ECO:0007669"/>
    <property type="project" value="TreeGrafter"/>
</dbReference>
<protein>
    <submittedName>
        <fullName evidence="4">WLM-domain-containing protein</fullName>
    </submittedName>
</protein>
<dbReference type="PANTHER" id="PTHR47795">
    <property type="entry name" value="UBIQUITIN AND WLM DOMAIN-CONTAINING METALLOPROTEASE SPCC1442.07C"/>
    <property type="match status" value="1"/>
</dbReference>
<keyword evidence="1" id="KW-0175">Coiled coil</keyword>
<feature type="region of interest" description="Disordered" evidence="2">
    <location>
        <begin position="256"/>
        <end position="279"/>
    </location>
</feature>
<feature type="coiled-coil region" evidence="1">
    <location>
        <begin position="295"/>
        <end position="322"/>
    </location>
</feature>
<evidence type="ECO:0000313" key="5">
    <source>
        <dbReference type="Proteomes" id="UP000799439"/>
    </source>
</evidence>
<dbReference type="Gene3D" id="3.10.20.90">
    <property type="entry name" value="Phosphatidylinositol 3-kinase Catalytic Subunit, Chain A, domain 1"/>
    <property type="match status" value="1"/>
</dbReference>
<dbReference type="PROSITE" id="PS51397">
    <property type="entry name" value="WLM"/>
    <property type="match status" value="1"/>
</dbReference>
<evidence type="ECO:0000256" key="1">
    <source>
        <dbReference type="SAM" id="Coils"/>
    </source>
</evidence>
<dbReference type="SUPFAM" id="SSF54236">
    <property type="entry name" value="Ubiquitin-like"/>
    <property type="match status" value="1"/>
</dbReference>
<dbReference type="InterPro" id="IPR029071">
    <property type="entry name" value="Ubiquitin-like_domsf"/>
</dbReference>
<dbReference type="Proteomes" id="UP000799439">
    <property type="component" value="Unassembled WGS sequence"/>
</dbReference>
<dbReference type="InterPro" id="IPR013536">
    <property type="entry name" value="WLM_dom"/>
</dbReference>
<feature type="domain" description="WLM" evidence="3">
    <location>
        <begin position="123"/>
        <end position="310"/>
    </location>
</feature>
<dbReference type="Pfam" id="PF08325">
    <property type="entry name" value="WLM"/>
    <property type="match status" value="1"/>
</dbReference>
<sequence length="323" mass="35786">MTSPSDTLRITLTFHRQPLTLALPSNATISDLSTLIETDFSIPSTQQKLLISPKPGLLRPPFPDPSLPLSALLDRKITLLGSTASAVSDLNTTLATVRARAEARSAALSSGRKVKVNRYVDPRRVDEAKYSFARIEPLSHLPNPDASRAMLERLASDRGIRAAMRTHKFSVGLLTEMDPAAHTTHESRTLGLNRNAGEVIELRLWTDDYRGFRDWKTIRKTLCHELAHNVFGEHDGKFWKLMREIEDEVIKIDDGGRSMGGSFAEEEEEEEHVDGGGWSGGSYVLGGVRSAGGGMSRREILAKAAEERMRKVEKEAKREDDGD</sequence>
<dbReference type="PANTHER" id="PTHR47795:SF1">
    <property type="entry name" value="DNA-DEPENDENT METALLOPROTEASE WSS1 HOMOLOG 2"/>
    <property type="match status" value="1"/>
</dbReference>
<name>A0A9P4MPP7_9PEZI</name>
<dbReference type="OrthoDB" id="49605at2759"/>
<evidence type="ECO:0000259" key="3">
    <source>
        <dbReference type="PROSITE" id="PS51397"/>
    </source>
</evidence>
<organism evidence="4 5">
    <name type="scientific">Myriangium duriaei CBS 260.36</name>
    <dbReference type="NCBI Taxonomy" id="1168546"/>
    <lineage>
        <taxon>Eukaryota</taxon>
        <taxon>Fungi</taxon>
        <taxon>Dikarya</taxon>
        <taxon>Ascomycota</taxon>
        <taxon>Pezizomycotina</taxon>
        <taxon>Dothideomycetes</taxon>
        <taxon>Dothideomycetidae</taxon>
        <taxon>Myriangiales</taxon>
        <taxon>Myriangiaceae</taxon>
        <taxon>Myriangium</taxon>
    </lineage>
</organism>
<dbReference type="EMBL" id="ML996083">
    <property type="protein sequence ID" value="KAF2154871.1"/>
    <property type="molecule type" value="Genomic_DNA"/>
</dbReference>